<gene>
    <name evidence="2" type="ORF">COU33_01480</name>
</gene>
<evidence type="ECO:0000313" key="3">
    <source>
        <dbReference type="Proteomes" id="UP000229362"/>
    </source>
</evidence>
<evidence type="ECO:0000313" key="2">
    <source>
        <dbReference type="EMBL" id="PIT86739.1"/>
    </source>
</evidence>
<organism evidence="2 3">
    <name type="scientific">Candidatus Magasanikbacteria bacterium CG10_big_fil_rev_8_21_14_0_10_43_6</name>
    <dbReference type="NCBI Taxonomy" id="1974650"/>
    <lineage>
        <taxon>Bacteria</taxon>
        <taxon>Candidatus Magasanikiibacteriota</taxon>
    </lineage>
</organism>
<accession>A0A2M6W1Q7</accession>
<dbReference type="AlphaFoldDB" id="A0A2M6W1Q7"/>
<protein>
    <submittedName>
        <fullName evidence="2">Uncharacterized protein</fullName>
    </submittedName>
</protein>
<comment type="caution">
    <text evidence="2">The sequence shown here is derived from an EMBL/GenBank/DDBJ whole genome shotgun (WGS) entry which is preliminary data.</text>
</comment>
<sequence>MLGKVLKKMKEAEAAASAAGGEEKDTDAPQQGFPQGNSSVSGGFHAKKPSSAGAERARSIGNRQHKPSKTK</sequence>
<reference evidence="3" key="1">
    <citation type="submission" date="2017-09" db="EMBL/GenBank/DDBJ databases">
        <title>Depth-based differentiation of microbial function through sediment-hosted aquifers and enrichment of novel symbionts in the deep terrestrial subsurface.</title>
        <authorList>
            <person name="Probst A.J."/>
            <person name="Ladd B."/>
            <person name="Jarett J.K."/>
            <person name="Geller-Mcgrath D.E."/>
            <person name="Sieber C.M.K."/>
            <person name="Emerson J.B."/>
            <person name="Anantharaman K."/>
            <person name="Thomas B.C."/>
            <person name="Malmstrom R."/>
            <person name="Stieglmeier M."/>
            <person name="Klingl A."/>
            <person name="Woyke T."/>
            <person name="Ryan C.M."/>
            <person name="Banfield J.F."/>
        </authorList>
    </citation>
    <scope>NUCLEOTIDE SEQUENCE [LARGE SCALE GENOMIC DNA]</scope>
</reference>
<dbReference type="Proteomes" id="UP000229362">
    <property type="component" value="Unassembled WGS sequence"/>
</dbReference>
<feature type="region of interest" description="Disordered" evidence="1">
    <location>
        <begin position="1"/>
        <end position="71"/>
    </location>
</feature>
<feature type="compositionally biased region" description="Polar residues" evidence="1">
    <location>
        <begin position="28"/>
        <end position="41"/>
    </location>
</feature>
<name>A0A2M6W1Q7_9BACT</name>
<evidence type="ECO:0000256" key="1">
    <source>
        <dbReference type="SAM" id="MobiDB-lite"/>
    </source>
</evidence>
<proteinExistence type="predicted"/>
<dbReference type="EMBL" id="PFBZ01000061">
    <property type="protein sequence ID" value="PIT86739.1"/>
    <property type="molecule type" value="Genomic_DNA"/>
</dbReference>